<dbReference type="InterPro" id="IPR036047">
    <property type="entry name" value="F-box-like_dom_sf"/>
</dbReference>
<dbReference type="EMBL" id="JANAVB010014200">
    <property type="protein sequence ID" value="KAJ6834617.1"/>
    <property type="molecule type" value="Genomic_DNA"/>
</dbReference>
<dbReference type="PANTHER" id="PTHR32278">
    <property type="entry name" value="F-BOX DOMAIN-CONTAINING PROTEIN"/>
    <property type="match status" value="1"/>
</dbReference>
<dbReference type="InterPro" id="IPR025886">
    <property type="entry name" value="PP2-like"/>
</dbReference>
<evidence type="ECO:0000313" key="2">
    <source>
        <dbReference type="Proteomes" id="UP001140949"/>
    </source>
</evidence>
<dbReference type="CDD" id="cd22162">
    <property type="entry name" value="F-box_AtSKIP3-like"/>
    <property type="match status" value="1"/>
</dbReference>
<proteinExistence type="predicted"/>
<protein>
    <submittedName>
        <fullName evidence="1">F-box protein PP2-B10-like isoform X1</fullName>
    </submittedName>
</protein>
<organism evidence="1 2">
    <name type="scientific">Iris pallida</name>
    <name type="common">Sweet iris</name>
    <dbReference type="NCBI Taxonomy" id="29817"/>
    <lineage>
        <taxon>Eukaryota</taxon>
        <taxon>Viridiplantae</taxon>
        <taxon>Streptophyta</taxon>
        <taxon>Embryophyta</taxon>
        <taxon>Tracheophyta</taxon>
        <taxon>Spermatophyta</taxon>
        <taxon>Magnoliopsida</taxon>
        <taxon>Liliopsida</taxon>
        <taxon>Asparagales</taxon>
        <taxon>Iridaceae</taxon>
        <taxon>Iridoideae</taxon>
        <taxon>Irideae</taxon>
        <taxon>Iris</taxon>
    </lineage>
</organism>
<gene>
    <name evidence="1" type="ORF">M6B38_333630</name>
</gene>
<keyword evidence="2" id="KW-1185">Reference proteome</keyword>
<reference evidence="1" key="1">
    <citation type="journal article" date="2023" name="GigaByte">
        <title>Genome assembly of the bearded iris, Iris pallida Lam.</title>
        <authorList>
            <person name="Bruccoleri R.E."/>
            <person name="Oakeley E.J."/>
            <person name="Faust A.M.E."/>
            <person name="Altorfer M."/>
            <person name="Dessus-Babus S."/>
            <person name="Burckhardt D."/>
            <person name="Oertli M."/>
            <person name="Naumann U."/>
            <person name="Petersen F."/>
            <person name="Wong J."/>
        </authorList>
    </citation>
    <scope>NUCLEOTIDE SEQUENCE</scope>
    <source>
        <strain evidence="1">GSM-AAB239-AS_SAM_17_03QT</strain>
    </source>
</reference>
<dbReference type="Pfam" id="PF14299">
    <property type="entry name" value="PP2"/>
    <property type="match status" value="1"/>
</dbReference>
<evidence type="ECO:0000313" key="1">
    <source>
        <dbReference type="EMBL" id="KAJ6834617.1"/>
    </source>
</evidence>
<comment type="caution">
    <text evidence="1">The sequence shown here is derived from an EMBL/GenBank/DDBJ whole genome shotgun (WGS) entry which is preliminary data.</text>
</comment>
<reference evidence="1" key="2">
    <citation type="submission" date="2023-04" db="EMBL/GenBank/DDBJ databases">
        <authorList>
            <person name="Bruccoleri R.E."/>
            <person name="Oakeley E.J."/>
            <person name="Faust A.-M."/>
            <person name="Dessus-Babus S."/>
            <person name="Altorfer M."/>
            <person name="Burckhardt D."/>
            <person name="Oertli M."/>
            <person name="Naumann U."/>
            <person name="Petersen F."/>
            <person name="Wong J."/>
        </authorList>
    </citation>
    <scope>NUCLEOTIDE SEQUENCE</scope>
    <source>
        <strain evidence="1">GSM-AAB239-AS_SAM_17_03QT</strain>
        <tissue evidence="1">Leaf</tissue>
    </source>
</reference>
<sequence>MEVAGSGFRDLPAGCIAHVISFTCPRDSCRSAVTSSEFRSASESDTVWDRFLPSDIRSILDRAVDPVAHSSKKELYFRLCDSILIDGGRMSFALEKLSGAKCYMLSARELNIVWGDTPTYWTWLSAESYRNEALSLSTGFPEVAHLLNVCWLEIRGKIDSRVLSPRTTYSAYLIYNLLKESSGFKYLKQKASVKVGANESTGFLSLQPAALRPRRGFRRRPRFLGMFFSPLEEETGAEGVARVPCLRADGWLEIELGEFFNNEGKDGEVEMYLMEVEGGYWKSGLTIQGIEVRPKKN</sequence>
<accession>A0AAX6H259</accession>
<dbReference type="AlphaFoldDB" id="A0AAX6H259"/>
<dbReference type="PANTHER" id="PTHR32278:SF111">
    <property type="entry name" value="F-BOX PROTEIN PP2-B12-RELATED"/>
    <property type="match status" value="1"/>
</dbReference>
<dbReference type="SUPFAM" id="SSF81383">
    <property type="entry name" value="F-box domain"/>
    <property type="match status" value="1"/>
</dbReference>
<name>A0AAX6H259_IRIPA</name>
<dbReference type="Proteomes" id="UP001140949">
    <property type="component" value="Unassembled WGS sequence"/>
</dbReference>